<dbReference type="NCBIfam" id="TIGR03071">
    <property type="entry name" value="couple_hipA"/>
    <property type="match status" value="1"/>
</dbReference>
<gene>
    <name evidence="2" type="ORF">SAMN02745129_2254</name>
</gene>
<evidence type="ECO:0000313" key="2">
    <source>
        <dbReference type="EMBL" id="SHH53489.1"/>
    </source>
</evidence>
<keyword evidence="3" id="KW-1185">Reference proteome</keyword>
<evidence type="ECO:0000259" key="1">
    <source>
        <dbReference type="Pfam" id="PF13657"/>
    </source>
</evidence>
<protein>
    <submittedName>
        <fullName evidence="2">Serine/threonine-protein kinase HipA</fullName>
    </submittedName>
</protein>
<evidence type="ECO:0000313" key="3">
    <source>
        <dbReference type="Proteomes" id="UP000184268"/>
    </source>
</evidence>
<reference evidence="3" key="1">
    <citation type="submission" date="2016-11" db="EMBL/GenBank/DDBJ databases">
        <authorList>
            <person name="Varghese N."/>
            <person name="Submissions S."/>
        </authorList>
    </citation>
    <scope>NUCLEOTIDE SEQUENCE [LARGE SCALE GENOMIC DNA]</scope>
    <source>
        <strain evidence="3">DSM 16917</strain>
    </source>
</reference>
<dbReference type="AlphaFoldDB" id="A0A1M5TS02"/>
<accession>A0A1M5TS02</accession>
<dbReference type="Pfam" id="PF13657">
    <property type="entry name" value="Couple_hipA"/>
    <property type="match status" value="1"/>
</dbReference>
<proteinExistence type="predicted"/>
<dbReference type="EMBL" id="FQXG01000003">
    <property type="protein sequence ID" value="SHH53489.1"/>
    <property type="molecule type" value="Genomic_DNA"/>
</dbReference>
<name>A0A1M5TS02_9GAMM</name>
<dbReference type="STRING" id="299255.SAMN02745129_2254"/>
<organism evidence="2 3">
    <name type="scientific">Ferrimonas marina</name>
    <dbReference type="NCBI Taxonomy" id="299255"/>
    <lineage>
        <taxon>Bacteria</taxon>
        <taxon>Pseudomonadati</taxon>
        <taxon>Pseudomonadota</taxon>
        <taxon>Gammaproteobacteria</taxon>
        <taxon>Alteromonadales</taxon>
        <taxon>Ferrimonadaceae</taxon>
        <taxon>Ferrimonas</taxon>
    </lineage>
</organism>
<dbReference type="Proteomes" id="UP000184268">
    <property type="component" value="Unassembled WGS sequence"/>
</dbReference>
<dbReference type="InterPro" id="IPR017508">
    <property type="entry name" value="HipA_N1"/>
</dbReference>
<keyword evidence="2" id="KW-0418">Kinase</keyword>
<sequence length="101" mass="11429">MHGHVVGKLSQTDERFTFEYSPGYRGRPIAISLPVETGRFESSELFPYFSSLAPEGWLKKRYSAHQRIDERDLLGLLLANGENLIGAVQLRPLGSEQREPL</sequence>
<feature type="domain" description="HipA N-terminal subdomain 1" evidence="1">
    <location>
        <begin position="1"/>
        <end position="90"/>
    </location>
</feature>
<keyword evidence="2" id="KW-0808">Transferase</keyword>
<dbReference type="GO" id="GO:0016301">
    <property type="term" value="F:kinase activity"/>
    <property type="evidence" value="ECO:0007669"/>
    <property type="project" value="UniProtKB-KW"/>
</dbReference>